<comment type="similarity">
    <text evidence="4">Belongs to the cyclic nucleotide phosphodiesterase class-III family.</text>
</comment>
<dbReference type="InterPro" id="IPR026575">
    <property type="entry name" value="GpdQ/CpdA-like"/>
</dbReference>
<evidence type="ECO:0000256" key="2">
    <source>
        <dbReference type="ARBA" id="ARBA00022801"/>
    </source>
</evidence>
<gene>
    <name evidence="6" type="ORF">SAMN02745126_00856</name>
</gene>
<evidence type="ECO:0000256" key="3">
    <source>
        <dbReference type="ARBA" id="ARBA00023004"/>
    </source>
</evidence>
<accession>A0A1T4KB08</accession>
<dbReference type="InterPro" id="IPR004843">
    <property type="entry name" value="Calcineurin-like_PHP"/>
</dbReference>
<dbReference type="STRING" id="225324.SAMN02745126_00856"/>
<dbReference type="PANTHER" id="PTHR42988:SF2">
    <property type="entry name" value="CYCLIC NUCLEOTIDE PHOSPHODIESTERASE CBUA0032-RELATED"/>
    <property type="match status" value="1"/>
</dbReference>
<dbReference type="PANTHER" id="PTHR42988">
    <property type="entry name" value="PHOSPHOHYDROLASE"/>
    <property type="match status" value="1"/>
</dbReference>
<keyword evidence="1" id="KW-0479">Metal-binding</keyword>
<dbReference type="CDD" id="cd07402">
    <property type="entry name" value="MPP_GpdQ"/>
    <property type="match status" value="1"/>
</dbReference>
<reference evidence="7" key="1">
    <citation type="submission" date="2017-02" db="EMBL/GenBank/DDBJ databases">
        <authorList>
            <person name="Varghese N."/>
            <person name="Submissions S."/>
        </authorList>
    </citation>
    <scope>NUCLEOTIDE SEQUENCE [LARGE SCALE GENOMIC DNA]</scope>
    <source>
        <strain evidence="7">ATCC 27094</strain>
    </source>
</reference>
<dbReference type="InterPro" id="IPR050884">
    <property type="entry name" value="CNP_phosphodiesterase-III"/>
</dbReference>
<dbReference type="Pfam" id="PF00149">
    <property type="entry name" value="Metallophos"/>
    <property type="match status" value="1"/>
</dbReference>
<dbReference type="EMBL" id="FUWJ01000001">
    <property type="protein sequence ID" value="SJZ39523.1"/>
    <property type="molecule type" value="Genomic_DNA"/>
</dbReference>
<dbReference type="OrthoDB" id="651281at2"/>
<evidence type="ECO:0000313" key="6">
    <source>
        <dbReference type="EMBL" id="SJZ39523.1"/>
    </source>
</evidence>
<dbReference type="Proteomes" id="UP000190092">
    <property type="component" value="Unassembled WGS sequence"/>
</dbReference>
<name>A0A1T4KB08_9HYPH</name>
<evidence type="ECO:0000259" key="5">
    <source>
        <dbReference type="Pfam" id="PF00149"/>
    </source>
</evidence>
<dbReference type="InterPro" id="IPR042283">
    <property type="entry name" value="GpdQ_catalytic"/>
</dbReference>
<dbReference type="InterPro" id="IPR042281">
    <property type="entry name" value="GpdQ_beta-strand"/>
</dbReference>
<dbReference type="Gene3D" id="3.30.750.180">
    <property type="entry name" value="GpdQ, beta-strand dimerisation domain"/>
    <property type="match status" value="1"/>
</dbReference>
<keyword evidence="7" id="KW-1185">Reference proteome</keyword>
<protein>
    <submittedName>
        <fullName evidence="6">3',5'-cyclic AMP phosphodiesterase CpdA</fullName>
    </submittedName>
</protein>
<keyword evidence="3" id="KW-0408">Iron</keyword>
<dbReference type="GO" id="GO:0046872">
    <property type="term" value="F:metal ion binding"/>
    <property type="evidence" value="ECO:0007669"/>
    <property type="project" value="UniProtKB-KW"/>
</dbReference>
<keyword evidence="2" id="KW-0378">Hydrolase</keyword>
<feature type="domain" description="Calcineurin-like phosphoesterase" evidence="5">
    <location>
        <begin position="4"/>
        <end position="198"/>
    </location>
</feature>
<organism evidence="6 7">
    <name type="scientific">Enhydrobacter aerosaccus</name>
    <dbReference type="NCBI Taxonomy" id="225324"/>
    <lineage>
        <taxon>Bacteria</taxon>
        <taxon>Pseudomonadati</taxon>
        <taxon>Pseudomonadota</taxon>
        <taxon>Alphaproteobacteria</taxon>
        <taxon>Hyphomicrobiales</taxon>
        <taxon>Enhydrobacter</taxon>
    </lineage>
</organism>
<dbReference type="SUPFAM" id="SSF56300">
    <property type="entry name" value="Metallo-dependent phosphatases"/>
    <property type="match status" value="1"/>
</dbReference>
<evidence type="ECO:0000256" key="4">
    <source>
        <dbReference type="ARBA" id="ARBA00025742"/>
    </source>
</evidence>
<dbReference type="Gene3D" id="3.60.21.40">
    <property type="entry name" value="GpdQ, catalytic alpha/beta sandwich domain"/>
    <property type="match status" value="1"/>
</dbReference>
<dbReference type="AlphaFoldDB" id="A0A1T4KB08"/>
<dbReference type="GO" id="GO:0004112">
    <property type="term" value="F:cyclic-nucleotide phosphodiesterase activity"/>
    <property type="evidence" value="ECO:0007669"/>
    <property type="project" value="InterPro"/>
</dbReference>
<evidence type="ECO:0000313" key="7">
    <source>
        <dbReference type="Proteomes" id="UP000190092"/>
    </source>
</evidence>
<dbReference type="RefSeq" id="WP_085932542.1">
    <property type="nucleotide sequence ID" value="NZ_FUWJ01000001.1"/>
</dbReference>
<sequence>MTLIAQITDMHIRPSGKKAYGVVDTEAMLRAAVSSLLAQPRRPDAVIATGDLTDCGLTEEYELLRDILAPLSMPVYLVPGNHDRRDNLRKVFAGDGYLPPDGEFLHYTVEDQPLRLIALDTVVPGKGHGEMDAARLAWLEERLAEQPDRPTFIFMHHPPFPTGLQHMDSINCRNADPMAELLRRHPNVERVACGHHHRSIQIRWAGTIGSVAPSVAHQVLLDLQPHEDALFTMEPPGYHLHLWQPSAGVITHTAFIGAFAGPYPFLLDPDYPAFGDKESAPLTHASGRD</sequence>
<dbReference type="InterPro" id="IPR029052">
    <property type="entry name" value="Metallo-depent_PP-like"/>
</dbReference>
<proteinExistence type="inferred from homology"/>
<evidence type="ECO:0000256" key="1">
    <source>
        <dbReference type="ARBA" id="ARBA00022723"/>
    </source>
</evidence>